<accession>A0AAV4P1S5</accession>
<gene>
    <name evidence="1" type="ORF">CEXT_242861</name>
</gene>
<organism evidence="1 2">
    <name type="scientific">Caerostris extrusa</name>
    <name type="common">Bark spider</name>
    <name type="synonym">Caerostris bankana</name>
    <dbReference type="NCBI Taxonomy" id="172846"/>
    <lineage>
        <taxon>Eukaryota</taxon>
        <taxon>Metazoa</taxon>
        <taxon>Ecdysozoa</taxon>
        <taxon>Arthropoda</taxon>
        <taxon>Chelicerata</taxon>
        <taxon>Arachnida</taxon>
        <taxon>Araneae</taxon>
        <taxon>Araneomorphae</taxon>
        <taxon>Entelegynae</taxon>
        <taxon>Araneoidea</taxon>
        <taxon>Araneidae</taxon>
        <taxon>Caerostris</taxon>
    </lineage>
</organism>
<protein>
    <recommendedName>
        <fullName evidence="3">Ribosomal protein L14</fullName>
    </recommendedName>
</protein>
<reference evidence="1 2" key="1">
    <citation type="submission" date="2021-06" db="EMBL/GenBank/DDBJ databases">
        <title>Caerostris extrusa draft genome.</title>
        <authorList>
            <person name="Kono N."/>
            <person name="Arakawa K."/>
        </authorList>
    </citation>
    <scope>NUCLEOTIDE SEQUENCE [LARGE SCALE GENOMIC DNA]</scope>
</reference>
<evidence type="ECO:0008006" key="3">
    <source>
        <dbReference type="Google" id="ProtNLM"/>
    </source>
</evidence>
<dbReference type="AlphaFoldDB" id="A0AAV4P1S5"/>
<dbReference type="EMBL" id="BPLR01003953">
    <property type="protein sequence ID" value="GIX90589.1"/>
    <property type="molecule type" value="Genomic_DNA"/>
</dbReference>
<keyword evidence="2" id="KW-1185">Reference proteome</keyword>
<sequence length="86" mass="9584">MGMVLGVDVSLKARVCIIETVTESMTGRRRAVDVKRYRLGCRWIFCRNYNSGEGERAGICGRLSSGNRLVTLRAMGKESLGFLQNL</sequence>
<evidence type="ECO:0000313" key="1">
    <source>
        <dbReference type="EMBL" id="GIX90589.1"/>
    </source>
</evidence>
<evidence type="ECO:0000313" key="2">
    <source>
        <dbReference type="Proteomes" id="UP001054945"/>
    </source>
</evidence>
<dbReference type="Proteomes" id="UP001054945">
    <property type="component" value="Unassembled WGS sequence"/>
</dbReference>
<proteinExistence type="predicted"/>
<name>A0AAV4P1S5_CAEEX</name>
<comment type="caution">
    <text evidence="1">The sequence shown here is derived from an EMBL/GenBank/DDBJ whole genome shotgun (WGS) entry which is preliminary data.</text>
</comment>